<dbReference type="EMBL" id="CP039348">
    <property type="protein sequence ID" value="QCD89214.1"/>
    <property type="molecule type" value="Genomic_DNA"/>
</dbReference>
<name>A0A4D6LMF8_VIGUN</name>
<dbReference type="Proteomes" id="UP000501690">
    <property type="component" value="Linkage Group LG4"/>
</dbReference>
<reference evidence="1 2" key="1">
    <citation type="submission" date="2019-04" db="EMBL/GenBank/DDBJ databases">
        <title>An improved genome assembly and genetic linkage map for asparagus bean, Vigna unguiculata ssp. sesquipedialis.</title>
        <authorList>
            <person name="Xia Q."/>
            <person name="Zhang R."/>
            <person name="Dong Y."/>
        </authorList>
    </citation>
    <scope>NUCLEOTIDE SEQUENCE [LARGE SCALE GENOMIC DNA]</scope>
    <source>
        <tissue evidence="1">Leaf</tissue>
    </source>
</reference>
<evidence type="ECO:0000313" key="2">
    <source>
        <dbReference type="Proteomes" id="UP000501690"/>
    </source>
</evidence>
<protein>
    <submittedName>
        <fullName evidence="1">Uncharacterized protein</fullName>
    </submittedName>
</protein>
<sequence length="159" mass="18624">MLLALLQGIGTSHDFHNFARDLSLALPIVDNGQLLQIRSIVRCISHGTQRLEALPPIVVPREFRERRRYAIIWGCDKLARWVHVWSVQQVKKLTWIGQEKYMYLVAAQVLHMMKALSRSLDINVSYLLTEEVRVIMEIMVHQLMENLVHRQLTEKLLHH</sequence>
<keyword evidence="2" id="KW-1185">Reference proteome</keyword>
<evidence type="ECO:0000313" key="1">
    <source>
        <dbReference type="EMBL" id="QCD89214.1"/>
    </source>
</evidence>
<accession>A0A4D6LMF8</accession>
<gene>
    <name evidence="1" type="ORF">DEO72_LG4g154</name>
</gene>
<organism evidence="1 2">
    <name type="scientific">Vigna unguiculata</name>
    <name type="common">Cowpea</name>
    <dbReference type="NCBI Taxonomy" id="3917"/>
    <lineage>
        <taxon>Eukaryota</taxon>
        <taxon>Viridiplantae</taxon>
        <taxon>Streptophyta</taxon>
        <taxon>Embryophyta</taxon>
        <taxon>Tracheophyta</taxon>
        <taxon>Spermatophyta</taxon>
        <taxon>Magnoliopsida</taxon>
        <taxon>eudicotyledons</taxon>
        <taxon>Gunneridae</taxon>
        <taxon>Pentapetalae</taxon>
        <taxon>rosids</taxon>
        <taxon>fabids</taxon>
        <taxon>Fabales</taxon>
        <taxon>Fabaceae</taxon>
        <taxon>Papilionoideae</taxon>
        <taxon>50 kb inversion clade</taxon>
        <taxon>NPAAA clade</taxon>
        <taxon>indigoferoid/millettioid clade</taxon>
        <taxon>Phaseoleae</taxon>
        <taxon>Vigna</taxon>
    </lineage>
</organism>
<proteinExistence type="predicted"/>
<dbReference type="AlphaFoldDB" id="A0A4D6LMF8"/>